<dbReference type="SMART" id="SM01043">
    <property type="entry name" value="BTAD"/>
    <property type="match status" value="1"/>
</dbReference>
<comment type="caution">
    <text evidence="4">The sequence shown here is derived from an EMBL/GenBank/DDBJ whole genome shotgun (WGS) entry which is preliminary data.</text>
</comment>
<dbReference type="PANTHER" id="PTHR35807">
    <property type="entry name" value="TRANSCRIPTIONAL REGULATOR REDD-RELATED"/>
    <property type="match status" value="1"/>
</dbReference>
<dbReference type="RefSeq" id="WP_184816261.1">
    <property type="nucleotide sequence ID" value="NZ_JACHJQ010000012.1"/>
</dbReference>
<keyword evidence="2" id="KW-0804">Transcription</keyword>
<dbReference type="Gene3D" id="3.40.462.20">
    <property type="match status" value="1"/>
</dbReference>
<evidence type="ECO:0000313" key="5">
    <source>
        <dbReference type="Proteomes" id="UP000520767"/>
    </source>
</evidence>
<dbReference type="InterPro" id="IPR011990">
    <property type="entry name" value="TPR-like_helical_dom_sf"/>
</dbReference>
<dbReference type="InterPro" id="IPR016032">
    <property type="entry name" value="Sig_transdc_resp-reg_C-effctor"/>
</dbReference>
<dbReference type="InterPro" id="IPR051677">
    <property type="entry name" value="AfsR-DnrI-RedD_regulator"/>
</dbReference>
<protein>
    <recommendedName>
        <fullName evidence="3">Bacterial transcriptional activator domain-containing protein</fullName>
    </recommendedName>
</protein>
<keyword evidence="1" id="KW-0805">Transcription regulation</keyword>
<evidence type="ECO:0000259" key="3">
    <source>
        <dbReference type="SMART" id="SM01043"/>
    </source>
</evidence>
<dbReference type="AlphaFoldDB" id="A0A7W7VJM8"/>
<dbReference type="Gene3D" id="1.10.10.10">
    <property type="entry name" value="Winged helix-like DNA-binding domain superfamily/Winged helix DNA-binding domain"/>
    <property type="match status" value="1"/>
</dbReference>
<dbReference type="GO" id="GO:0016491">
    <property type="term" value="F:oxidoreductase activity"/>
    <property type="evidence" value="ECO:0007669"/>
    <property type="project" value="InterPro"/>
</dbReference>
<reference evidence="4 5" key="1">
    <citation type="submission" date="2020-08" db="EMBL/GenBank/DDBJ databases">
        <title>Genomic Encyclopedia of Type Strains, Phase III (KMG-III): the genomes of soil and plant-associated and newly described type strains.</title>
        <authorList>
            <person name="Whitman W."/>
        </authorList>
    </citation>
    <scope>NUCLEOTIDE SEQUENCE [LARGE SCALE GENOMIC DNA]</scope>
    <source>
        <strain evidence="4 5">CECT 8960</strain>
    </source>
</reference>
<proteinExistence type="predicted"/>
<feature type="domain" description="Bacterial transcriptional activator" evidence="3">
    <location>
        <begin position="95"/>
        <end position="206"/>
    </location>
</feature>
<keyword evidence="5" id="KW-1185">Reference proteome</keyword>
<evidence type="ECO:0000256" key="2">
    <source>
        <dbReference type="ARBA" id="ARBA00023163"/>
    </source>
</evidence>
<dbReference type="GO" id="GO:0050660">
    <property type="term" value="F:flavin adenine dinucleotide binding"/>
    <property type="evidence" value="ECO:0007669"/>
    <property type="project" value="InterPro"/>
</dbReference>
<dbReference type="InterPro" id="IPR036388">
    <property type="entry name" value="WH-like_DNA-bd_sf"/>
</dbReference>
<dbReference type="SUPFAM" id="SSF48452">
    <property type="entry name" value="TPR-like"/>
    <property type="match status" value="1"/>
</dbReference>
<evidence type="ECO:0000313" key="4">
    <source>
        <dbReference type="EMBL" id="MBB4912255.1"/>
    </source>
</evidence>
<accession>A0A7W7VJM8</accession>
<evidence type="ECO:0000256" key="1">
    <source>
        <dbReference type="ARBA" id="ARBA00023015"/>
    </source>
</evidence>
<gene>
    <name evidence="4" type="ORF">FHR82_008526</name>
</gene>
<dbReference type="PANTHER" id="PTHR35807:SF1">
    <property type="entry name" value="TRANSCRIPTIONAL REGULATOR REDD"/>
    <property type="match status" value="1"/>
</dbReference>
<dbReference type="GO" id="GO:0006355">
    <property type="term" value="P:regulation of DNA-templated transcription"/>
    <property type="evidence" value="ECO:0007669"/>
    <property type="project" value="InterPro"/>
</dbReference>
<dbReference type="InterPro" id="IPR012951">
    <property type="entry name" value="BBE"/>
</dbReference>
<dbReference type="InterPro" id="IPR005158">
    <property type="entry name" value="BTAD"/>
</dbReference>
<dbReference type="SUPFAM" id="SSF46894">
    <property type="entry name" value="C-terminal effector domain of the bipartite response regulators"/>
    <property type="match status" value="1"/>
</dbReference>
<dbReference type="GO" id="GO:0003677">
    <property type="term" value="F:DNA binding"/>
    <property type="evidence" value="ECO:0007669"/>
    <property type="project" value="InterPro"/>
</dbReference>
<dbReference type="Pfam" id="PF03704">
    <property type="entry name" value="BTAD"/>
    <property type="match status" value="1"/>
</dbReference>
<organism evidence="4 5">
    <name type="scientific">Actinophytocola algeriensis</name>
    <dbReference type="NCBI Taxonomy" id="1768010"/>
    <lineage>
        <taxon>Bacteria</taxon>
        <taxon>Bacillati</taxon>
        <taxon>Actinomycetota</taxon>
        <taxon>Actinomycetes</taxon>
        <taxon>Pseudonocardiales</taxon>
        <taxon>Pseudonocardiaceae</taxon>
    </lineage>
</organism>
<name>A0A7W7VJM8_9PSEU</name>
<dbReference type="Pfam" id="PF08031">
    <property type="entry name" value="BBE"/>
    <property type="match status" value="1"/>
</dbReference>
<dbReference type="Proteomes" id="UP000520767">
    <property type="component" value="Unassembled WGS sequence"/>
</dbReference>
<dbReference type="EMBL" id="JACHJQ010000012">
    <property type="protein sequence ID" value="MBB4912255.1"/>
    <property type="molecule type" value="Genomic_DNA"/>
</dbReference>
<sequence>MAVLVLGCPVVTRDQAYLRPSRRSARVLLGVFGLRPNRRLAADWLVGALWPDRPPPSAAANLRSHIAELRRLLGTGPRIERAGDGYLLAATPGDVDTAQFLDLVHEARNSRDQGDNARAAVLLAEALALWRGLVLEGIPVPSAVQPQATVLDEERLSATEELEWAPSAPDDVPLELVLVCTDQLDEEPEVMLIGAVPSTASLEDLLDRTDAPRLAEVEQLGAADAALLHATPASAVAHDPAAIPLTQHRPGMMSARTEFFSRPLPADAITALVTHVAENRVFGEFRQVAFTPWRGAYGRVPPDATAFVHRAPAYLVKHTVLLGPNGAARRGGDALDWLTAGWAALHPWGTGGAYQNFPDPALTDWMTAYYGANATRLRAVKAQYDPENVFRFAQSIH</sequence>